<gene>
    <name evidence="3" type="ORF">CBOVIS_LOCUS5799</name>
</gene>
<proteinExistence type="predicted"/>
<dbReference type="OrthoDB" id="5775991at2759"/>
<dbReference type="InterPro" id="IPR007284">
    <property type="entry name" value="Ground-like_dom"/>
</dbReference>
<evidence type="ECO:0000256" key="1">
    <source>
        <dbReference type="SAM" id="SignalP"/>
    </source>
</evidence>
<protein>
    <recommendedName>
        <fullName evidence="2">Ground-like domain-containing protein</fullName>
    </recommendedName>
</protein>
<name>A0A8S1ETB7_9PELO</name>
<dbReference type="Proteomes" id="UP000494206">
    <property type="component" value="Unassembled WGS sequence"/>
</dbReference>
<keyword evidence="1" id="KW-0732">Signal</keyword>
<comment type="caution">
    <text evidence="3">The sequence shown here is derived from an EMBL/GenBank/DDBJ whole genome shotgun (WGS) entry which is preliminary data.</text>
</comment>
<dbReference type="Pfam" id="PF04155">
    <property type="entry name" value="Ground-like"/>
    <property type="match status" value="1"/>
</dbReference>
<feature type="chain" id="PRO_5035924493" description="Ground-like domain-containing protein" evidence="1">
    <location>
        <begin position="21"/>
        <end position="134"/>
    </location>
</feature>
<dbReference type="AlphaFoldDB" id="A0A8S1ETB7"/>
<organism evidence="3 4">
    <name type="scientific">Caenorhabditis bovis</name>
    <dbReference type="NCBI Taxonomy" id="2654633"/>
    <lineage>
        <taxon>Eukaryota</taxon>
        <taxon>Metazoa</taxon>
        <taxon>Ecdysozoa</taxon>
        <taxon>Nematoda</taxon>
        <taxon>Chromadorea</taxon>
        <taxon>Rhabditida</taxon>
        <taxon>Rhabditina</taxon>
        <taxon>Rhabditomorpha</taxon>
        <taxon>Rhabditoidea</taxon>
        <taxon>Rhabditidae</taxon>
        <taxon>Peloderinae</taxon>
        <taxon>Caenorhabditis</taxon>
    </lineage>
</organism>
<keyword evidence="4" id="KW-1185">Reference proteome</keyword>
<evidence type="ECO:0000313" key="3">
    <source>
        <dbReference type="EMBL" id="CAB3403302.1"/>
    </source>
</evidence>
<evidence type="ECO:0000259" key="2">
    <source>
        <dbReference type="Pfam" id="PF04155"/>
    </source>
</evidence>
<sequence length="134" mass="14991">MLKIAVLLATVHVSIEIVDAMTINGTTSLGLLQLDDFFYPLPTLVQNPNVRVKVGNKRSGDDCTDEMLRRVMHDHISEDGMTQSKRAVHSAAKRDFEGSWSVICAPCAFSYLAHTQDYCIHTRYGITCLLYRDG</sequence>
<feature type="signal peptide" evidence="1">
    <location>
        <begin position="1"/>
        <end position="20"/>
    </location>
</feature>
<evidence type="ECO:0000313" key="4">
    <source>
        <dbReference type="Proteomes" id="UP000494206"/>
    </source>
</evidence>
<reference evidence="3 4" key="1">
    <citation type="submission" date="2020-04" db="EMBL/GenBank/DDBJ databases">
        <authorList>
            <person name="Laetsch R D."/>
            <person name="Stevens L."/>
            <person name="Kumar S."/>
            <person name="Blaxter L. M."/>
        </authorList>
    </citation>
    <scope>NUCLEOTIDE SEQUENCE [LARGE SCALE GENOMIC DNA]</scope>
</reference>
<dbReference type="EMBL" id="CADEPM010000003">
    <property type="protein sequence ID" value="CAB3403302.1"/>
    <property type="molecule type" value="Genomic_DNA"/>
</dbReference>
<accession>A0A8S1ETB7</accession>
<feature type="domain" description="Ground-like" evidence="2">
    <location>
        <begin position="61"/>
        <end position="131"/>
    </location>
</feature>